<gene>
    <name evidence="3" type="ORF">BJY01DRAFT_81592</name>
</gene>
<evidence type="ECO:0000313" key="4">
    <source>
        <dbReference type="Proteomes" id="UP001610446"/>
    </source>
</evidence>
<comment type="caution">
    <text evidence="3">The sequence shown here is derived from an EMBL/GenBank/DDBJ whole genome shotgun (WGS) entry which is preliminary data.</text>
</comment>
<sequence length="334" mass="35649">MKLQIAQAQQLAHDVLVETGYTSENATRIALHLLDSQLRGYVSAGLARILAIRDRLGDKKPIEDISITAETPVLAHLNGNDTFGYLVGEKAIEMVMAKAKECGIAIVAACNTWTTGMLAYYAEKAAKEDLVTIITANSTPWVTVEGGYKGINGTNPVCVGFPSSGKPLILDIATSKILHADIVLAQRLGTELPANSAFNAQGEPTTDPFEVFQGSIAPWGGYKGSGLASMVQLFGVLAGSPAFPPPLERFGLSIIAIDPARFRPISEYKTEVDKYCQGVKDSPVAEGAEALRLPFERSANVRAEALAAGEVDVDETVYKTLVKIVEGAIRDISQ</sequence>
<accession>A0ABR4J6C1</accession>
<dbReference type="SUPFAM" id="SSF89733">
    <property type="entry name" value="L-sulfolactate dehydrogenase-like"/>
    <property type="match status" value="1"/>
</dbReference>
<evidence type="ECO:0000256" key="1">
    <source>
        <dbReference type="ARBA" id="ARBA00006056"/>
    </source>
</evidence>
<dbReference type="EMBL" id="JBFXLU010000219">
    <property type="protein sequence ID" value="KAL2834627.1"/>
    <property type="molecule type" value="Genomic_DNA"/>
</dbReference>
<dbReference type="InterPro" id="IPR036111">
    <property type="entry name" value="Mal/L-sulfo/L-lacto_DH-like_sf"/>
</dbReference>
<protein>
    <submittedName>
        <fullName evidence="3">Malate/L-lactate dehydrogenase</fullName>
    </submittedName>
</protein>
<dbReference type="Gene3D" id="3.30.1370.60">
    <property type="entry name" value="Hypothetical oxidoreductase yiak, domain 2"/>
    <property type="match status" value="1"/>
</dbReference>
<dbReference type="PANTHER" id="PTHR11091">
    <property type="entry name" value="OXIDOREDUCTASE-RELATED"/>
    <property type="match status" value="1"/>
</dbReference>
<dbReference type="InterPro" id="IPR003767">
    <property type="entry name" value="Malate/L-lactate_DH-like"/>
</dbReference>
<comment type="similarity">
    <text evidence="1">Belongs to the LDH2/MDH2 oxidoreductase family.</text>
</comment>
<dbReference type="InterPro" id="IPR043144">
    <property type="entry name" value="Mal/L-sulf/L-lact_DH-like_ah"/>
</dbReference>
<name>A0ABR4J6C1_9EURO</name>
<dbReference type="Proteomes" id="UP001610446">
    <property type="component" value="Unassembled WGS sequence"/>
</dbReference>
<dbReference type="InterPro" id="IPR043143">
    <property type="entry name" value="Mal/L-sulf/L-lact_DH-like_NADP"/>
</dbReference>
<evidence type="ECO:0000256" key="2">
    <source>
        <dbReference type="ARBA" id="ARBA00023002"/>
    </source>
</evidence>
<proteinExistence type="inferred from homology"/>
<dbReference type="Gene3D" id="1.10.1530.10">
    <property type="match status" value="1"/>
</dbReference>
<dbReference type="PANTHER" id="PTHR11091:SF0">
    <property type="entry name" value="MALATE DEHYDROGENASE"/>
    <property type="match status" value="1"/>
</dbReference>
<evidence type="ECO:0000313" key="3">
    <source>
        <dbReference type="EMBL" id="KAL2834627.1"/>
    </source>
</evidence>
<reference evidence="3 4" key="1">
    <citation type="submission" date="2024-07" db="EMBL/GenBank/DDBJ databases">
        <title>Section-level genome sequencing and comparative genomics of Aspergillus sections Usti and Cavernicolus.</title>
        <authorList>
            <consortium name="Lawrence Berkeley National Laboratory"/>
            <person name="Nybo J.L."/>
            <person name="Vesth T.C."/>
            <person name="Theobald S."/>
            <person name="Frisvad J.C."/>
            <person name="Larsen T.O."/>
            <person name="Kjaerboelling I."/>
            <person name="Rothschild-Mancinelli K."/>
            <person name="Lyhne E.K."/>
            <person name="Kogle M.E."/>
            <person name="Barry K."/>
            <person name="Clum A."/>
            <person name="Na H."/>
            <person name="Ledsgaard L."/>
            <person name="Lin J."/>
            <person name="Lipzen A."/>
            <person name="Kuo A."/>
            <person name="Riley R."/>
            <person name="Mondo S."/>
            <person name="Labutti K."/>
            <person name="Haridas S."/>
            <person name="Pangalinan J."/>
            <person name="Salamov A.A."/>
            <person name="Simmons B.A."/>
            <person name="Magnuson J.K."/>
            <person name="Chen J."/>
            <person name="Drula E."/>
            <person name="Henrissat B."/>
            <person name="Wiebenga A."/>
            <person name="Lubbers R.J."/>
            <person name="Gomes A.C."/>
            <person name="Makela M.R."/>
            <person name="Stajich J."/>
            <person name="Grigoriev I.V."/>
            <person name="Mortensen U.H."/>
            <person name="De Vries R.P."/>
            <person name="Baker S.E."/>
            <person name="Andersen M.R."/>
        </authorList>
    </citation>
    <scope>NUCLEOTIDE SEQUENCE [LARGE SCALE GENOMIC DNA]</scope>
    <source>
        <strain evidence="3 4">CBS 123904</strain>
    </source>
</reference>
<dbReference type="Pfam" id="PF02615">
    <property type="entry name" value="Ldh_2"/>
    <property type="match status" value="1"/>
</dbReference>
<keyword evidence="2" id="KW-0560">Oxidoreductase</keyword>
<keyword evidence="4" id="KW-1185">Reference proteome</keyword>
<organism evidence="3 4">
    <name type="scientific">Aspergillus pseudoustus</name>
    <dbReference type="NCBI Taxonomy" id="1810923"/>
    <lineage>
        <taxon>Eukaryota</taxon>
        <taxon>Fungi</taxon>
        <taxon>Dikarya</taxon>
        <taxon>Ascomycota</taxon>
        <taxon>Pezizomycotina</taxon>
        <taxon>Eurotiomycetes</taxon>
        <taxon>Eurotiomycetidae</taxon>
        <taxon>Eurotiales</taxon>
        <taxon>Aspergillaceae</taxon>
        <taxon>Aspergillus</taxon>
        <taxon>Aspergillus subgen. Nidulantes</taxon>
    </lineage>
</organism>